<organism evidence="1 2">
    <name type="scientific">Potamilus streckersoni</name>
    <dbReference type="NCBI Taxonomy" id="2493646"/>
    <lineage>
        <taxon>Eukaryota</taxon>
        <taxon>Metazoa</taxon>
        <taxon>Spiralia</taxon>
        <taxon>Lophotrochozoa</taxon>
        <taxon>Mollusca</taxon>
        <taxon>Bivalvia</taxon>
        <taxon>Autobranchia</taxon>
        <taxon>Heteroconchia</taxon>
        <taxon>Palaeoheterodonta</taxon>
        <taxon>Unionida</taxon>
        <taxon>Unionoidea</taxon>
        <taxon>Unionidae</taxon>
        <taxon>Ambleminae</taxon>
        <taxon>Lampsilini</taxon>
        <taxon>Potamilus</taxon>
    </lineage>
</organism>
<keyword evidence="2" id="KW-1185">Reference proteome</keyword>
<evidence type="ECO:0000313" key="1">
    <source>
        <dbReference type="EMBL" id="KAK3611293.1"/>
    </source>
</evidence>
<accession>A0AAE0WDH0</accession>
<reference evidence="1" key="3">
    <citation type="submission" date="2023-05" db="EMBL/GenBank/DDBJ databases">
        <authorList>
            <person name="Smith C.H."/>
        </authorList>
    </citation>
    <scope>NUCLEOTIDE SEQUENCE</scope>
    <source>
        <strain evidence="1">CHS0354</strain>
        <tissue evidence="1">Mantle</tissue>
    </source>
</reference>
<reference evidence="1" key="1">
    <citation type="journal article" date="2021" name="Genome Biol. Evol.">
        <title>A High-Quality Reference Genome for a Parasitic Bivalve with Doubly Uniparental Inheritance (Bivalvia: Unionida).</title>
        <authorList>
            <person name="Smith C.H."/>
        </authorList>
    </citation>
    <scope>NUCLEOTIDE SEQUENCE</scope>
    <source>
        <strain evidence="1">CHS0354</strain>
    </source>
</reference>
<dbReference type="Proteomes" id="UP001195483">
    <property type="component" value="Unassembled WGS sequence"/>
</dbReference>
<protein>
    <submittedName>
        <fullName evidence="1">Uncharacterized protein</fullName>
    </submittedName>
</protein>
<dbReference type="EMBL" id="JAEAOA010000980">
    <property type="protein sequence ID" value="KAK3611293.1"/>
    <property type="molecule type" value="Genomic_DNA"/>
</dbReference>
<reference evidence="1" key="2">
    <citation type="journal article" date="2021" name="Genome Biol. Evol.">
        <title>Developing a high-quality reference genome for a parasitic bivalve with doubly uniparental inheritance (Bivalvia: Unionida).</title>
        <authorList>
            <person name="Smith C.H."/>
        </authorList>
    </citation>
    <scope>NUCLEOTIDE SEQUENCE</scope>
    <source>
        <strain evidence="1">CHS0354</strain>
        <tissue evidence="1">Mantle</tissue>
    </source>
</reference>
<comment type="caution">
    <text evidence="1">The sequence shown here is derived from an EMBL/GenBank/DDBJ whole genome shotgun (WGS) entry which is preliminary data.</text>
</comment>
<proteinExistence type="predicted"/>
<gene>
    <name evidence="1" type="ORF">CHS0354_015706</name>
</gene>
<dbReference type="AlphaFoldDB" id="A0AAE0WDH0"/>
<name>A0AAE0WDH0_9BIVA</name>
<evidence type="ECO:0000313" key="2">
    <source>
        <dbReference type="Proteomes" id="UP001195483"/>
    </source>
</evidence>
<sequence length="78" mass="8986">MNQCLARDEAFLTLYVPYDVDIGENKTLIDEEMGFTEPKLNRKCMTKSLKHFDNPSPNLPEIKAIVLTSNPTLLHKMY</sequence>